<keyword evidence="4" id="KW-1185">Reference proteome</keyword>
<dbReference type="GO" id="GO:0003677">
    <property type="term" value="F:DNA binding"/>
    <property type="evidence" value="ECO:0007669"/>
    <property type="project" value="InterPro"/>
</dbReference>
<organism evidence="3 4">
    <name type="scientific">Dyadobacter luteus</name>
    <dbReference type="NCBI Taxonomy" id="2259619"/>
    <lineage>
        <taxon>Bacteria</taxon>
        <taxon>Pseudomonadati</taxon>
        <taxon>Bacteroidota</taxon>
        <taxon>Cytophagia</taxon>
        <taxon>Cytophagales</taxon>
        <taxon>Spirosomataceae</taxon>
        <taxon>Dyadobacter</taxon>
    </lineage>
</organism>
<feature type="domain" description="Transposase IS116/IS110/IS902 C-terminal" evidence="2">
    <location>
        <begin position="229"/>
        <end position="310"/>
    </location>
</feature>
<dbReference type="NCBIfam" id="NF033542">
    <property type="entry name" value="transpos_IS110"/>
    <property type="match status" value="1"/>
</dbReference>
<dbReference type="Proteomes" id="UP000256373">
    <property type="component" value="Unassembled WGS sequence"/>
</dbReference>
<evidence type="ECO:0000259" key="1">
    <source>
        <dbReference type="Pfam" id="PF01548"/>
    </source>
</evidence>
<reference evidence="3 4" key="1">
    <citation type="submission" date="2018-07" db="EMBL/GenBank/DDBJ databases">
        <title>Dyadobacter roseus sp. nov., isolated from rose rhizosphere soil.</title>
        <authorList>
            <person name="Chen L."/>
        </authorList>
    </citation>
    <scope>NUCLEOTIDE SEQUENCE [LARGE SCALE GENOMIC DNA]</scope>
    <source>
        <strain evidence="3 4">RS19</strain>
    </source>
</reference>
<dbReference type="InterPro" id="IPR047650">
    <property type="entry name" value="Transpos_IS110"/>
</dbReference>
<dbReference type="AlphaFoldDB" id="A0A3D8YG08"/>
<dbReference type="PANTHER" id="PTHR33055:SF13">
    <property type="entry name" value="TRANSPOSASE"/>
    <property type="match status" value="1"/>
</dbReference>
<comment type="caution">
    <text evidence="3">The sequence shown here is derived from an EMBL/GenBank/DDBJ whole genome shotgun (WGS) entry which is preliminary data.</text>
</comment>
<dbReference type="EMBL" id="QNUL01000002">
    <property type="protein sequence ID" value="REA63607.1"/>
    <property type="molecule type" value="Genomic_DNA"/>
</dbReference>
<dbReference type="RefSeq" id="WP_115829356.1">
    <property type="nucleotide sequence ID" value="NZ_QNUL01000002.1"/>
</dbReference>
<dbReference type="Pfam" id="PF01548">
    <property type="entry name" value="DEDD_Tnp_IS110"/>
    <property type="match status" value="1"/>
</dbReference>
<dbReference type="PANTHER" id="PTHR33055">
    <property type="entry name" value="TRANSPOSASE FOR INSERTION SEQUENCE ELEMENT IS1111A"/>
    <property type="match status" value="1"/>
</dbReference>
<accession>A0A3D8YG08</accession>
<evidence type="ECO:0000313" key="3">
    <source>
        <dbReference type="EMBL" id="REA63607.1"/>
    </source>
</evidence>
<protein>
    <submittedName>
        <fullName evidence="3">IS110 family transposase</fullName>
    </submittedName>
</protein>
<dbReference type="InterPro" id="IPR002525">
    <property type="entry name" value="Transp_IS110-like_N"/>
</dbReference>
<dbReference type="Pfam" id="PF02371">
    <property type="entry name" value="Transposase_20"/>
    <property type="match status" value="1"/>
</dbReference>
<gene>
    <name evidence="3" type="ORF">DSL64_03960</name>
</gene>
<dbReference type="OrthoDB" id="964423at2"/>
<sequence length="353" mass="40738">METNLRNFSGESIYVGIDSHLKSWKVTVMSDEMELRNFTQEPDTKKLSLFLHRNYPGANFKCVYEAGFAGFNAQRELTSEGINCMVIHPADVPTTDKEKRQKSDRIDSRKLARGLKNGDFKSVFVPEILQQQDRSLLRTYDKIIRDTTRVKNRIKFFLMFFGLSIPDEFQGKNWTKEFINWLEKLNPGGYGNLSLQILLDEYRMLSSQTILLRKQIKELSEQARYKANAELLKSIPGIGTLTSMILLTEIGDINRFAGLNELSAYFGLIPNCHDSGETKRVGRNTKRGNVYLKYILVEVSWMSIRYDSSLLLTYKSAVRKMDSNKAIIKVARKLLNRVRFVLKNKKPYQVNMA</sequence>
<dbReference type="GO" id="GO:0006313">
    <property type="term" value="P:DNA transposition"/>
    <property type="evidence" value="ECO:0007669"/>
    <property type="project" value="InterPro"/>
</dbReference>
<dbReference type="InterPro" id="IPR003346">
    <property type="entry name" value="Transposase_20"/>
</dbReference>
<evidence type="ECO:0000259" key="2">
    <source>
        <dbReference type="Pfam" id="PF02371"/>
    </source>
</evidence>
<feature type="domain" description="Transposase IS110-like N-terminal" evidence="1">
    <location>
        <begin position="15"/>
        <end position="158"/>
    </location>
</feature>
<dbReference type="GO" id="GO:0004803">
    <property type="term" value="F:transposase activity"/>
    <property type="evidence" value="ECO:0007669"/>
    <property type="project" value="InterPro"/>
</dbReference>
<name>A0A3D8YG08_9BACT</name>
<proteinExistence type="predicted"/>
<evidence type="ECO:0000313" key="4">
    <source>
        <dbReference type="Proteomes" id="UP000256373"/>
    </source>
</evidence>